<feature type="region of interest" description="Disordered" evidence="1">
    <location>
        <begin position="21"/>
        <end position="44"/>
    </location>
</feature>
<dbReference type="Gene3D" id="2.60.120.620">
    <property type="entry name" value="q2cbj1_9rhob like domain"/>
    <property type="match status" value="1"/>
</dbReference>
<dbReference type="PANTHER" id="PTHR33099">
    <property type="entry name" value="FE2OG DIOXYGENASE DOMAIN-CONTAINING PROTEIN"/>
    <property type="match status" value="1"/>
</dbReference>
<dbReference type="Proteomes" id="UP001142393">
    <property type="component" value="Unassembled WGS sequence"/>
</dbReference>
<sequence length="964" mass="107763">MNLRVDAFTTKQNASIHEVEELEIDEEVEEDDGVSSSTSEGDDLREDLEKVLEGDFNFKGSYAHSSLFSDAPNPVLNVTGVGLIGLPLSPRDAQLIISSATQAPFGHGTETKVDTNVRHTWEIEPARVSFGNVAWQAWLKETVVKSVVTALGVPVLETLPRCELYKLLLYEQGSHLSLPGRCIDSYSSFLPHQDTVKAQNMFATIIVVLPSPYTGGQVHISHSSSKQIFSFDSNSLLSTAVMAWYTDVQHEVKPITSGYRLALSYNLIHVTPGLPPPILPNMQSSVASLRRVLKKWRAQKYPDEQNMVGHILSHQYSPAGLCMGFKALKGQDSYLVAQLMPLAAEQDFFVGLANFTCHETGTADGDGGYSSYYKRRRGYGGYGRYRDDDYEDDDDDEEVPGMEEVLDTTITVKNLVDMEGNKPAGDNEIPFDWEDLVQQDPFEDAVPDVEQYEGYMGNVSHWYKRTILIIATKETAHNILYAASYALENLRRASLERPGNPSSEDLSFANMLVNNPEKSPAALVQVARYAVSWNDLTLWMRVLRASYWGHLPVDELVAGWKAFSFNRVSSSFEQLIRKASPISHGISFVQELVESGPLEDRQLAQGWSAQLVSSLLTTVEAPTVQDVPLFIETTKKQGLSYITNTLIPRLEKNPSLHDFWVALIKELESNRASLVMSPEGSANQDGKSLVNKSSVRNLITRCLFIIITNWEHGLTAPVQSRYYPYHQSPSDTSLPSRITELAHLCVYARFLDPLTKLWRMLAKAKPLTVQENFRIIYSPLIPQLRQLLKSQKLDLASPPFLEFIQVVLGSYLRFVLGPRPDPTALMPARKLGCGCLDCKELDKFLMSTSLVQTFWRVQKIRTHLERQMNSGRDIVTYSTIRSGSPHGLVVKRNQQAAAYQSWLQRQGQAKTFLGTIGSGSILQKVAGPRYADVLKALEGKQQFVLPWNSATPSASNHHVEARVR</sequence>
<reference evidence="2 3" key="1">
    <citation type="journal article" date="2023" name="Proc. Natl. Acad. Sci. U.S.A.">
        <title>A global phylogenomic analysis of the shiitake genus Lentinula.</title>
        <authorList>
            <person name="Sierra-Patev S."/>
            <person name="Min B."/>
            <person name="Naranjo-Ortiz M."/>
            <person name="Looney B."/>
            <person name="Konkel Z."/>
            <person name="Slot J.C."/>
            <person name="Sakamoto Y."/>
            <person name="Steenwyk J.L."/>
            <person name="Rokas A."/>
            <person name="Carro J."/>
            <person name="Camarero S."/>
            <person name="Ferreira P."/>
            <person name="Molpeceres G."/>
            <person name="Ruiz-Duenas F.J."/>
            <person name="Serrano A."/>
            <person name="Henrissat B."/>
            <person name="Drula E."/>
            <person name="Hughes K.W."/>
            <person name="Mata J.L."/>
            <person name="Ishikawa N.K."/>
            <person name="Vargas-Isla R."/>
            <person name="Ushijima S."/>
            <person name="Smith C.A."/>
            <person name="Donoghue J."/>
            <person name="Ahrendt S."/>
            <person name="Andreopoulos W."/>
            <person name="He G."/>
            <person name="LaButti K."/>
            <person name="Lipzen A."/>
            <person name="Ng V."/>
            <person name="Riley R."/>
            <person name="Sandor L."/>
            <person name="Barry K."/>
            <person name="Martinez A.T."/>
            <person name="Xiao Y."/>
            <person name="Gibbons J.G."/>
            <person name="Terashima K."/>
            <person name="Grigoriev I.V."/>
            <person name="Hibbett D."/>
        </authorList>
    </citation>
    <scope>NUCLEOTIDE SEQUENCE [LARGE SCALE GENOMIC DNA]</scope>
    <source>
        <strain evidence="2 3">TFB7810</strain>
    </source>
</reference>
<evidence type="ECO:0000313" key="2">
    <source>
        <dbReference type="EMBL" id="KAJ3741852.1"/>
    </source>
</evidence>
<comment type="caution">
    <text evidence="2">The sequence shown here is derived from an EMBL/GenBank/DDBJ whole genome shotgun (WGS) entry which is preliminary data.</text>
</comment>
<feature type="compositionally biased region" description="Acidic residues" evidence="1">
    <location>
        <begin position="21"/>
        <end position="33"/>
    </location>
</feature>
<evidence type="ECO:0008006" key="4">
    <source>
        <dbReference type="Google" id="ProtNLM"/>
    </source>
</evidence>
<protein>
    <recommendedName>
        <fullName evidence="4">Prolyl 4-hydroxylase alpha subunit Fe(2+) 2OG dioxygenase domain-containing protein</fullName>
    </recommendedName>
</protein>
<dbReference type="EMBL" id="JANVFU010000011">
    <property type="protein sequence ID" value="KAJ3741852.1"/>
    <property type="molecule type" value="Genomic_DNA"/>
</dbReference>
<gene>
    <name evidence="2" type="ORF">DFH05DRAFT_1402853</name>
</gene>
<keyword evidence="3" id="KW-1185">Reference proteome</keyword>
<proteinExistence type="predicted"/>
<name>A0A9W8NVY3_9AGAR</name>
<accession>A0A9W8NVY3</accession>
<organism evidence="2 3">
    <name type="scientific">Lentinula detonsa</name>
    <dbReference type="NCBI Taxonomy" id="2804962"/>
    <lineage>
        <taxon>Eukaryota</taxon>
        <taxon>Fungi</taxon>
        <taxon>Dikarya</taxon>
        <taxon>Basidiomycota</taxon>
        <taxon>Agaricomycotina</taxon>
        <taxon>Agaricomycetes</taxon>
        <taxon>Agaricomycetidae</taxon>
        <taxon>Agaricales</taxon>
        <taxon>Marasmiineae</taxon>
        <taxon>Omphalotaceae</taxon>
        <taxon>Lentinula</taxon>
    </lineage>
</organism>
<evidence type="ECO:0000313" key="3">
    <source>
        <dbReference type="Proteomes" id="UP001142393"/>
    </source>
</evidence>
<evidence type="ECO:0000256" key="1">
    <source>
        <dbReference type="SAM" id="MobiDB-lite"/>
    </source>
</evidence>
<dbReference type="PANTHER" id="PTHR33099:SF7">
    <property type="entry name" value="MYND-TYPE DOMAIN-CONTAINING PROTEIN"/>
    <property type="match status" value="1"/>
</dbReference>
<dbReference type="AlphaFoldDB" id="A0A9W8NVY3"/>